<evidence type="ECO:0000313" key="2">
    <source>
        <dbReference type="EMBL" id="GAM16516.1"/>
    </source>
</evidence>
<protein>
    <recommendedName>
        <fullName evidence="1">DUF302 domain-containing protein</fullName>
    </recommendedName>
</protein>
<dbReference type="RefSeq" id="WP_041968108.1">
    <property type="nucleotide sequence ID" value="NZ_BASE01000131.1"/>
</dbReference>
<dbReference type="InterPro" id="IPR016796">
    <property type="entry name" value="UCP021774"/>
</dbReference>
<accession>A0A0A8XEF7</accession>
<dbReference type="EMBL" id="BASE01000131">
    <property type="protein sequence ID" value="GAM16516.1"/>
    <property type="molecule type" value="Genomic_DNA"/>
</dbReference>
<proteinExistence type="predicted"/>
<dbReference type="STRING" id="1321606.SAMD00020551_4729"/>
<gene>
    <name evidence="2" type="ORF">SAMD00020551_4729</name>
</gene>
<dbReference type="OrthoDB" id="9791067at2"/>
<evidence type="ECO:0000313" key="3">
    <source>
        <dbReference type="Proteomes" id="UP000031014"/>
    </source>
</evidence>
<dbReference type="PIRSF" id="PIRSF021774">
    <property type="entry name" value="UCP021774"/>
    <property type="match status" value="1"/>
</dbReference>
<dbReference type="PANTHER" id="PTHR38342">
    <property type="entry name" value="SLR5037 PROTEIN"/>
    <property type="match status" value="1"/>
</dbReference>
<comment type="caution">
    <text evidence="2">The sequence shown here is derived from an EMBL/GenBank/DDBJ whole genome shotgun (WGS) entry which is preliminary data.</text>
</comment>
<dbReference type="AlphaFoldDB" id="A0A0A8XEF7"/>
<sequence>MFHHTIEVDKSMNEAVSALEASLKDEKFGVLWSLNMKETLAGKGVELDGDYIILEVCNPHEAKRVLEKNPIVSYFLPCKIVVYKDNGTTKVGLPKPTELIKFVENDDLQAIAADIEKRLIGAIDNIK</sequence>
<dbReference type="InterPro" id="IPR005180">
    <property type="entry name" value="DUF302"/>
</dbReference>
<keyword evidence="3" id="KW-1185">Reference proteome</keyword>
<name>A0A0A8XEF7_MESS1</name>
<dbReference type="Proteomes" id="UP000031014">
    <property type="component" value="Unassembled WGS sequence"/>
</dbReference>
<dbReference type="Pfam" id="PF03625">
    <property type="entry name" value="DUF302"/>
    <property type="match status" value="1"/>
</dbReference>
<dbReference type="SUPFAM" id="SSF103247">
    <property type="entry name" value="TT1751-like"/>
    <property type="match status" value="1"/>
</dbReference>
<dbReference type="CDD" id="cd14797">
    <property type="entry name" value="DUF302"/>
    <property type="match status" value="1"/>
</dbReference>
<dbReference type="PANTHER" id="PTHR38342:SF1">
    <property type="entry name" value="SLR5037 PROTEIN"/>
    <property type="match status" value="1"/>
</dbReference>
<evidence type="ECO:0000259" key="1">
    <source>
        <dbReference type="Pfam" id="PF03625"/>
    </source>
</evidence>
<reference evidence="2 3" key="1">
    <citation type="submission" date="2013-06" db="EMBL/GenBank/DDBJ databases">
        <title>Whole genome shotgun sequence of Bacillus selenatarsenatis SF-1.</title>
        <authorList>
            <person name="Kuroda M."/>
            <person name="Sei K."/>
            <person name="Yamashita M."/>
            <person name="Ike M."/>
        </authorList>
    </citation>
    <scope>NUCLEOTIDE SEQUENCE [LARGE SCALE GENOMIC DNA]</scope>
    <source>
        <strain evidence="2 3">SF-1</strain>
    </source>
</reference>
<dbReference type="Gene3D" id="3.30.310.70">
    <property type="entry name" value="TT1751-like domain"/>
    <property type="match status" value="1"/>
</dbReference>
<organism evidence="2 3">
    <name type="scientific">Mesobacillus selenatarsenatis (strain DSM 18680 / JCM 14380 / FERM P-15431 / SF-1)</name>
    <dbReference type="NCBI Taxonomy" id="1321606"/>
    <lineage>
        <taxon>Bacteria</taxon>
        <taxon>Bacillati</taxon>
        <taxon>Bacillota</taxon>
        <taxon>Bacilli</taxon>
        <taxon>Bacillales</taxon>
        <taxon>Bacillaceae</taxon>
        <taxon>Mesobacillus</taxon>
    </lineage>
</organism>
<feature type="domain" description="DUF302" evidence="1">
    <location>
        <begin position="35"/>
        <end position="96"/>
    </location>
</feature>
<dbReference type="InterPro" id="IPR035923">
    <property type="entry name" value="TT1751-like_sf"/>
</dbReference>